<evidence type="ECO:0000256" key="4">
    <source>
        <dbReference type="PROSITE-ProRule" id="PRU00335"/>
    </source>
</evidence>
<dbReference type="Proteomes" id="UP000000739">
    <property type="component" value="Chromosome"/>
</dbReference>
<dbReference type="PROSITE" id="PS50977">
    <property type="entry name" value="HTH_TETR_2"/>
    <property type="match status" value="1"/>
</dbReference>
<accession>B8F9Z9</accession>
<evidence type="ECO:0000256" key="1">
    <source>
        <dbReference type="ARBA" id="ARBA00023015"/>
    </source>
</evidence>
<organism evidence="7 8">
    <name type="scientific">Desulfatibacillum aliphaticivorans</name>
    <dbReference type="NCBI Taxonomy" id="218208"/>
    <lineage>
        <taxon>Bacteria</taxon>
        <taxon>Pseudomonadati</taxon>
        <taxon>Thermodesulfobacteriota</taxon>
        <taxon>Desulfobacteria</taxon>
        <taxon>Desulfobacterales</taxon>
        <taxon>Desulfatibacillaceae</taxon>
        <taxon>Desulfatibacillum</taxon>
    </lineage>
</organism>
<dbReference type="AlphaFoldDB" id="B8F9Z9"/>
<keyword evidence="5" id="KW-0472">Membrane</keyword>
<dbReference type="KEGG" id="dal:Dalk_1395"/>
<dbReference type="SUPFAM" id="SSF48498">
    <property type="entry name" value="Tetracyclin repressor-like, C-terminal domain"/>
    <property type="match status" value="1"/>
</dbReference>
<dbReference type="InterPro" id="IPR009057">
    <property type="entry name" value="Homeodomain-like_sf"/>
</dbReference>
<dbReference type="GO" id="GO:0003700">
    <property type="term" value="F:DNA-binding transcription factor activity"/>
    <property type="evidence" value="ECO:0007669"/>
    <property type="project" value="TreeGrafter"/>
</dbReference>
<feature type="domain" description="HTH tetR-type" evidence="6">
    <location>
        <begin position="11"/>
        <end position="71"/>
    </location>
</feature>
<dbReference type="EMBL" id="CP001322">
    <property type="protein sequence ID" value="ACL03095.1"/>
    <property type="molecule type" value="Genomic_DNA"/>
</dbReference>
<reference evidence="7 8" key="1">
    <citation type="journal article" date="2012" name="Environ. Microbiol.">
        <title>The genome sequence of Desulfatibacillum alkenivorans AK-01: a blueprint for anaerobic alkane oxidation.</title>
        <authorList>
            <person name="Callaghan A.V."/>
            <person name="Morris B.E."/>
            <person name="Pereira I.A."/>
            <person name="McInerney M.J."/>
            <person name="Austin R.N."/>
            <person name="Groves J.T."/>
            <person name="Kukor J.J."/>
            <person name="Suflita J.M."/>
            <person name="Young L.Y."/>
            <person name="Zylstra G.J."/>
            <person name="Wawrik B."/>
        </authorList>
    </citation>
    <scope>NUCLEOTIDE SEQUENCE [LARGE SCALE GENOMIC DNA]</scope>
    <source>
        <strain evidence="7 8">AK-01</strain>
    </source>
</reference>
<dbReference type="HOGENOM" id="CLU_069356_45_1_7"/>
<feature type="transmembrane region" description="Helical" evidence="5">
    <location>
        <begin position="156"/>
        <end position="175"/>
    </location>
</feature>
<gene>
    <name evidence="7" type="ordered locus">Dalk_1395</name>
</gene>
<dbReference type="PRINTS" id="PR00455">
    <property type="entry name" value="HTHTETR"/>
</dbReference>
<dbReference type="RefSeq" id="WP_012610530.1">
    <property type="nucleotide sequence ID" value="NC_011768.1"/>
</dbReference>
<dbReference type="eggNOG" id="COG1309">
    <property type="taxonomic scope" value="Bacteria"/>
</dbReference>
<keyword evidence="1" id="KW-0805">Transcription regulation</keyword>
<dbReference type="SUPFAM" id="SSF46689">
    <property type="entry name" value="Homeodomain-like"/>
    <property type="match status" value="1"/>
</dbReference>
<dbReference type="PANTHER" id="PTHR30055:SF234">
    <property type="entry name" value="HTH-TYPE TRANSCRIPTIONAL REGULATOR BETI"/>
    <property type="match status" value="1"/>
</dbReference>
<evidence type="ECO:0000313" key="8">
    <source>
        <dbReference type="Proteomes" id="UP000000739"/>
    </source>
</evidence>
<keyword evidence="8" id="KW-1185">Reference proteome</keyword>
<keyword evidence="5" id="KW-0812">Transmembrane</keyword>
<proteinExistence type="predicted"/>
<name>B8F9Z9_DESAL</name>
<dbReference type="InterPro" id="IPR001647">
    <property type="entry name" value="HTH_TetR"/>
</dbReference>
<evidence type="ECO:0000259" key="6">
    <source>
        <dbReference type="PROSITE" id="PS50977"/>
    </source>
</evidence>
<dbReference type="InterPro" id="IPR050109">
    <property type="entry name" value="HTH-type_TetR-like_transc_reg"/>
</dbReference>
<dbReference type="Gene3D" id="1.10.357.10">
    <property type="entry name" value="Tetracycline Repressor, domain 2"/>
    <property type="match status" value="1"/>
</dbReference>
<evidence type="ECO:0000313" key="7">
    <source>
        <dbReference type="EMBL" id="ACL03095.1"/>
    </source>
</evidence>
<dbReference type="GO" id="GO:0000976">
    <property type="term" value="F:transcription cis-regulatory region binding"/>
    <property type="evidence" value="ECO:0007669"/>
    <property type="project" value="TreeGrafter"/>
</dbReference>
<sequence length="222" mass="25370">MPKSTFNNLPLEKRERILRVAAELFAQTGYTKTDVALIAREAGVAKGSMYNYFESKDDIYVHVCARALEQSRTAVYGGIDKSWDIYRQIDHIFRKGSAFAMESPEFVLLYLNVSSVGMERFAEALTREVEHYTANHLRNLIRKGMEAGIVRPDINASMTAFFINSMYIVLLLSFVSRHFQIRLLEYLEIEGDMEELDREAILDQLVGMIESMLKPAAPLNDN</sequence>
<dbReference type="InterPro" id="IPR036271">
    <property type="entry name" value="Tet_transcr_reg_TetR-rel_C_sf"/>
</dbReference>
<evidence type="ECO:0000256" key="5">
    <source>
        <dbReference type="SAM" id="Phobius"/>
    </source>
</evidence>
<dbReference type="Pfam" id="PF00440">
    <property type="entry name" value="TetR_N"/>
    <property type="match status" value="1"/>
</dbReference>
<dbReference type="PANTHER" id="PTHR30055">
    <property type="entry name" value="HTH-TYPE TRANSCRIPTIONAL REGULATOR RUTR"/>
    <property type="match status" value="1"/>
</dbReference>
<keyword evidence="3" id="KW-0804">Transcription</keyword>
<keyword evidence="5" id="KW-1133">Transmembrane helix</keyword>
<keyword evidence="2 4" id="KW-0238">DNA-binding</keyword>
<feature type="DNA-binding region" description="H-T-H motif" evidence="4">
    <location>
        <begin position="34"/>
        <end position="53"/>
    </location>
</feature>
<evidence type="ECO:0000256" key="3">
    <source>
        <dbReference type="ARBA" id="ARBA00023163"/>
    </source>
</evidence>
<evidence type="ECO:0000256" key="2">
    <source>
        <dbReference type="ARBA" id="ARBA00023125"/>
    </source>
</evidence>
<protein>
    <submittedName>
        <fullName evidence="7">Transcriptional regulator, TetR family</fullName>
    </submittedName>
</protein>